<reference evidence="4 5" key="1">
    <citation type="submission" date="2020-07" db="EMBL/GenBank/DDBJ databases">
        <title>Sequencing the genomes of 1000 actinobacteria strains.</title>
        <authorList>
            <person name="Klenk H.-P."/>
        </authorList>
    </citation>
    <scope>NUCLEOTIDE SEQUENCE [LARGE SCALE GENOMIC DNA]</scope>
    <source>
        <strain evidence="4 5">DSM 23737</strain>
    </source>
</reference>
<dbReference type="SUPFAM" id="SSF56235">
    <property type="entry name" value="N-terminal nucleophile aminohydrolases (Ntn hydrolases)"/>
    <property type="match status" value="1"/>
</dbReference>
<evidence type="ECO:0000256" key="2">
    <source>
        <dbReference type="ARBA" id="ARBA00022801"/>
    </source>
</evidence>
<sequence>MSDEPELWFLPRGLKRAAVGDPQPLTWESKYSSVSTSMWGVGAADGINEHGLAAHLLYLDNVTWPAVDDRPGLTHALWAQYVLDNYTTVAEVLADLASYRLFSPDIRGQQIGVHLAIEDASGDSAIIEPHNGELIVHHGREYRVMANSPLLDEQLENLARYAPFGGELPPPGDIKSMDRFVRASYFLNYLPKPETTDQALAGVFQLIQNVAVPFGAPDEQWGVYPTWWYSVCELDEPTYYFQSRLSATPVWIRLSDIADGTQVLSIDPSNPRLFGDVSGLLTPAELTF</sequence>
<dbReference type="EMBL" id="JACGWU010000001">
    <property type="protein sequence ID" value="MBA8828099.1"/>
    <property type="molecule type" value="Genomic_DNA"/>
</dbReference>
<dbReference type="Pfam" id="PF02275">
    <property type="entry name" value="CBAH"/>
    <property type="match status" value="1"/>
</dbReference>
<keyword evidence="2 4" id="KW-0378">Hydrolase</keyword>
<proteinExistence type="inferred from homology"/>
<dbReference type="InterPro" id="IPR029055">
    <property type="entry name" value="Ntn_hydrolases_N"/>
</dbReference>
<organism evidence="4 5">
    <name type="scientific">Alpinimonas psychrophila</name>
    <dbReference type="NCBI Taxonomy" id="748908"/>
    <lineage>
        <taxon>Bacteria</taxon>
        <taxon>Bacillati</taxon>
        <taxon>Actinomycetota</taxon>
        <taxon>Actinomycetes</taxon>
        <taxon>Micrococcales</taxon>
        <taxon>Microbacteriaceae</taxon>
        <taxon>Alpinimonas</taxon>
    </lineage>
</organism>
<gene>
    <name evidence="4" type="ORF">FB555_000170</name>
</gene>
<evidence type="ECO:0000259" key="3">
    <source>
        <dbReference type="Pfam" id="PF02275"/>
    </source>
</evidence>
<comment type="caution">
    <text evidence="4">The sequence shown here is derived from an EMBL/GenBank/DDBJ whole genome shotgun (WGS) entry which is preliminary data.</text>
</comment>
<dbReference type="Proteomes" id="UP000524237">
    <property type="component" value="Unassembled WGS sequence"/>
</dbReference>
<keyword evidence="5" id="KW-1185">Reference proteome</keyword>
<name>A0A7W3JRW1_9MICO</name>
<dbReference type="PANTHER" id="PTHR35527:SF2">
    <property type="entry name" value="HYDROLASE"/>
    <property type="match status" value="1"/>
</dbReference>
<protein>
    <submittedName>
        <fullName evidence="4">Choloylglycine hydrolase</fullName>
        <ecNumber evidence="4">3.5.1.24</ecNumber>
    </submittedName>
</protein>
<dbReference type="InterPro" id="IPR029132">
    <property type="entry name" value="CBAH/NAAA_C"/>
</dbReference>
<evidence type="ECO:0000313" key="5">
    <source>
        <dbReference type="Proteomes" id="UP000524237"/>
    </source>
</evidence>
<dbReference type="EC" id="3.5.1.24" evidence="4"/>
<accession>A0A7W3JRW1</accession>
<dbReference type="AlphaFoldDB" id="A0A7W3JRW1"/>
<evidence type="ECO:0000313" key="4">
    <source>
        <dbReference type="EMBL" id="MBA8828099.1"/>
    </source>
</evidence>
<dbReference type="PANTHER" id="PTHR35527">
    <property type="entry name" value="CHOLOYLGLYCINE HYDROLASE"/>
    <property type="match status" value="1"/>
</dbReference>
<evidence type="ECO:0000256" key="1">
    <source>
        <dbReference type="ARBA" id="ARBA00006625"/>
    </source>
</evidence>
<feature type="domain" description="Choloylglycine hydrolase/NAAA C-terminal" evidence="3">
    <location>
        <begin position="39"/>
        <end position="246"/>
    </location>
</feature>
<dbReference type="InterPro" id="IPR052193">
    <property type="entry name" value="Peptidase_C59"/>
</dbReference>
<comment type="similarity">
    <text evidence="1">Belongs to the peptidase C59 family.</text>
</comment>
<dbReference type="GO" id="GO:0045302">
    <property type="term" value="F:choloylglycine hydrolase activity"/>
    <property type="evidence" value="ECO:0007669"/>
    <property type="project" value="UniProtKB-EC"/>
</dbReference>
<dbReference type="Gene3D" id="3.60.60.10">
    <property type="entry name" value="Penicillin V Acylase, Chain A"/>
    <property type="match status" value="1"/>
</dbReference>